<comment type="caution">
    <text evidence="2">The sequence shown here is derived from an EMBL/GenBank/DDBJ whole genome shotgun (WGS) entry which is preliminary data.</text>
</comment>
<protein>
    <submittedName>
        <fullName evidence="2">Uncharacterized protein</fullName>
    </submittedName>
</protein>
<organism evidence="2 3">
    <name type="scientific">Rhodotorula mucilaginosa</name>
    <name type="common">Yeast</name>
    <name type="synonym">Rhodotorula rubra</name>
    <dbReference type="NCBI Taxonomy" id="5537"/>
    <lineage>
        <taxon>Eukaryota</taxon>
        <taxon>Fungi</taxon>
        <taxon>Dikarya</taxon>
        <taxon>Basidiomycota</taxon>
        <taxon>Pucciniomycotina</taxon>
        <taxon>Microbotryomycetes</taxon>
        <taxon>Sporidiobolales</taxon>
        <taxon>Sporidiobolaceae</taxon>
        <taxon>Rhodotorula</taxon>
    </lineage>
</organism>
<accession>A0A9P7B627</accession>
<feature type="region of interest" description="Disordered" evidence="1">
    <location>
        <begin position="279"/>
        <end position="305"/>
    </location>
</feature>
<dbReference type="Proteomes" id="UP000777482">
    <property type="component" value="Unassembled WGS sequence"/>
</dbReference>
<feature type="region of interest" description="Disordered" evidence="1">
    <location>
        <begin position="94"/>
        <end position="126"/>
    </location>
</feature>
<keyword evidence="3" id="KW-1185">Reference proteome</keyword>
<gene>
    <name evidence="2" type="ORF">C6P46_004745</name>
</gene>
<evidence type="ECO:0000256" key="1">
    <source>
        <dbReference type="SAM" id="MobiDB-lite"/>
    </source>
</evidence>
<reference evidence="2 3" key="1">
    <citation type="submission" date="2020-11" db="EMBL/GenBank/DDBJ databases">
        <title>Kefir isolates.</title>
        <authorList>
            <person name="Marcisauskas S."/>
            <person name="Kim Y."/>
            <person name="Blasche S."/>
        </authorList>
    </citation>
    <scope>NUCLEOTIDE SEQUENCE [LARGE SCALE GENOMIC DNA]</scope>
    <source>
        <strain evidence="2 3">KR</strain>
    </source>
</reference>
<proteinExistence type="predicted"/>
<sequence length="485" mass="53079">MAGTDLDRALLGEDLTSKVTLQNVASLSPVQLAVVAARDDLERQVQNRACTAFLRKKAVFDAAGGTEDPSQDGDFLNRAALRFRQLATEYQAGRPITQVPSPLSSPSRDHPSSPTSFTRPQVGGSGRTFAADSCSFSWGDELARTIGPVEVKLEEDELVIAFKNQPLFNILASKLCFFLYLEGESQGEHEEMTLQLEADDALMGGTTRLGPHFNLRLFLGKTPRDALSTLTAAVETWRQRFGFLVSNLPATPTPSEGFAHIPPSPVNITFEYSLNTTHPSVPDPAVGHATPASGAQVERNAGGTARSQAIPAHLLQPLKDASGPFRYLSPSPAPPGWTAGFWVRLFAILRAVCPQAGLCYPNFTLSEIKLLSRRTDIGKLPELPDKPCPSERNHSPVDRLGLEQIYRARNKLTVNQSRNVLLTADYPDLRAYAHTMGKIVDARNVFLNACDYILRQDSAIKHLDSPCKLSKKHLDVVCELRESEV</sequence>
<evidence type="ECO:0000313" key="2">
    <source>
        <dbReference type="EMBL" id="KAG0660115.1"/>
    </source>
</evidence>
<name>A0A9P7B627_RHOMI</name>
<dbReference type="EMBL" id="PUHQ01000047">
    <property type="protein sequence ID" value="KAG0660115.1"/>
    <property type="molecule type" value="Genomic_DNA"/>
</dbReference>
<evidence type="ECO:0000313" key="3">
    <source>
        <dbReference type="Proteomes" id="UP000777482"/>
    </source>
</evidence>
<dbReference type="OrthoDB" id="10494546at2759"/>
<dbReference type="AlphaFoldDB" id="A0A9P7B627"/>
<feature type="compositionally biased region" description="Polar residues" evidence="1">
    <location>
        <begin position="98"/>
        <end position="119"/>
    </location>
</feature>